<evidence type="ECO:0000313" key="2">
    <source>
        <dbReference type="Proteomes" id="UP000055024"/>
    </source>
</evidence>
<dbReference type="EMBL" id="JYDP01000351">
    <property type="protein sequence ID" value="KRZ01018.1"/>
    <property type="molecule type" value="Genomic_DNA"/>
</dbReference>
<keyword evidence="2" id="KW-1185">Reference proteome</keyword>
<comment type="caution">
    <text evidence="1">The sequence shown here is derived from an EMBL/GenBank/DDBJ whole genome shotgun (WGS) entry which is preliminary data.</text>
</comment>
<reference evidence="1 2" key="1">
    <citation type="submission" date="2015-01" db="EMBL/GenBank/DDBJ databases">
        <title>Evolution of Trichinella species and genotypes.</title>
        <authorList>
            <person name="Korhonen P.K."/>
            <person name="Edoardo P."/>
            <person name="Giuseppe L.R."/>
            <person name="Gasser R.B."/>
        </authorList>
    </citation>
    <scope>NUCLEOTIDE SEQUENCE [LARGE SCALE GENOMIC DNA]</scope>
    <source>
        <strain evidence="1">ISS1029</strain>
    </source>
</reference>
<dbReference type="AlphaFoldDB" id="A0A0V1GSF9"/>
<proteinExistence type="predicted"/>
<sequence>MSSFHSSASCRPRSASCRPRFHFIFSSLSISKLKHIIKVRNLKHPFEASLSQPYRISRHKKSYMPLVFF</sequence>
<dbReference type="Proteomes" id="UP000055024">
    <property type="component" value="Unassembled WGS sequence"/>
</dbReference>
<protein>
    <submittedName>
        <fullName evidence="1">Uncharacterized protein</fullName>
    </submittedName>
</protein>
<accession>A0A0V1GSF9</accession>
<organism evidence="1 2">
    <name type="scientific">Trichinella zimbabwensis</name>
    <dbReference type="NCBI Taxonomy" id="268475"/>
    <lineage>
        <taxon>Eukaryota</taxon>
        <taxon>Metazoa</taxon>
        <taxon>Ecdysozoa</taxon>
        <taxon>Nematoda</taxon>
        <taxon>Enoplea</taxon>
        <taxon>Dorylaimia</taxon>
        <taxon>Trichinellida</taxon>
        <taxon>Trichinellidae</taxon>
        <taxon>Trichinella</taxon>
    </lineage>
</organism>
<gene>
    <name evidence="1" type="ORF">T11_11427</name>
</gene>
<name>A0A0V1GSF9_9BILA</name>
<evidence type="ECO:0000313" key="1">
    <source>
        <dbReference type="EMBL" id="KRZ01018.1"/>
    </source>
</evidence>